<dbReference type="InParanoid" id="E4ZSB9"/>
<dbReference type="AlphaFoldDB" id="E4ZSB9"/>
<sequence>MADITHIPLRLLSCQICLIAVLLDSIPEIRTPPHLPNPAPLYSLNPRNNQSQLPLPFVIGSLNTPTTPPSTFPTTPSTLSPSHTKHFTPPRCLAPSSLHQNAYITHIQISHPGREDAGPCEKQIAQVGAAAGHGGAEGQALGEEEGGGEESEEGAEQG</sequence>
<evidence type="ECO:0000256" key="2">
    <source>
        <dbReference type="SAM" id="SignalP"/>
    </source>
</evidence>
<reference evidence="4" key="1">
    <citation type="journal article" date="2011" name="Nat. Commun.">
        <title>Effector diversification within compartments of the Leptosphaeria maculans genome affected by Repeat-Induced Point mutations.</title>
        <authorList>
            <person name="Rouxel T."/>
            <person name="Grandaubert J."/>
            <person name="Hane J.K."/>
            <person name="Hoede C."/>
            <person name="van de Wouw A.P."/>
            <person name="Couloux A."/>
            <person name="Dominguez V."/>
            <person name="Anthouard V."/>
            <person name="Bally P."/>
            <person name="Bourras S."/>
            <person name="Cozijnsen A.J."/>
            <person name="Ciuffetti L.M."/>
            <person name="Degrave A."/>
            <person name="Dilmaghani A."/>
            <person name="Duret L."/>
            <person name="Fudal I."/>
            <person name="Goodwin S.B."/>
            <person name="Gout L."/>
            <person name="Glaser N."/>
            <person name="Linglin J."/>
            <person name="Kema G.H.J."/>
            <person name="Lapalu N."/>
            <person name="Lawrence C.B."/>
            <person name="May K."/>
            <person name="Meyer M."/>
            <person name="Ollivier B."/>
            <person name="Poulain J."/>
            <person name="Schoch C.L."/>
            <person name="Simon A."/>
            <person name="Spatafora J.W."/>
            <person name="Stachowiak A."/>
            <person name="Turgeon B.G."/>
            <person name="Tyler B.M."/>
            <person name="Vincent D."/>
            <person name="Weissenbach J."/>
            <person name="Amselem J."/>
            <person name="Quesneville H."/>
            <person name="Oliver R.P."/>
            <person name="Wincker P."/>
            <person name="Balesdent M.-H."/>
            <person name="Howlett B.J."/>
        </authorList>
    </citation>
    <scope>NUCLEOTIDE SEQUENCE [LARGE SCALE GENOMIC DNA]</scope>
    <source>
        <strain evidence="4">JN3 / isolate v23.1.3 / race Av1-4-5-6-7-8</strain>
    </source>
</reference>
<feature type="compositionally biased region" description="Low complexity" evidence="1">
    <location>
        <begin position="72"/>
        <end position="82"/>
    </location>
</feature>
<feature type="chain" id="PRO_5003193134" evidence="2">
    <location>
        <begin position="24"/>
        <end position="158"/>
    </location>
</feature>
<feature type="compositionally biased region" description="Acidic residues" evidence="1">
    <location>
        <begin position="142"/>
        <end position="158"/>
    </location>
</feature>
<keyword evidence="4" id="KW-1185">Reference proteome</keyword>
<proteinExistence type="predicted"/>
<dbReference type="HOGENOM" id="CLU_1669684_0_0_1"/>
<protein>
    <submittedName>
        <fullName evidence="3">Predicted protein</fullName>
    </submittedName>
</protein>
<organism evidence="4">
    <name type="scientific">Leptosphaeria maculans (strain JN3 / isolate v23.1.3 / race Av1-4-5-6-7-8)</name>
    <name type="common">Blackleg fungus</name>
    <name type="synonym">Phoma lingam</name>
    <dbReference type="NCBI Taxonomy" id="985895"/>
    <lineage>
        <taxon>Eukaryota</taxon>
        <taxon>Fungi</taxon>
        <taxon>Dikarya</taxon>
        <taxon>Ascomycota</taxon>
        <taxon>Pezizomycotina</taxon>
        <taxon>Dothideomycetes</taxon>
        <taxon>Pleosporomycetidae</taxon>
        <taxon>Pleosporales</taxon>
        <taxon>Pleosporineae</taxon>
        <taxon>Leptosphaeriaceae</taxon>
        <taxon>Plenodomus</taxon>
        <taxon>Plenodomus lingam/Leptosphaeria maculans species complex</taxon>
    </lineage>
</organism>
<evidence type="ECO:0000313" key="3">
    <source>
        <dbReference type="EMBL" id="CBX94299.1"/>
    </source>
</evidence>
<feature type="signal peptide" evidence="2">
    <location>
        <begin position="1"/>
        <end position="23"/>
    </location>
</feature>
<feature type="region of interest" description="Disordered" evidence="1">
    <location>
        <begin position="67"/>
        <end position="87"/>
    </location>
</feature>
<evidence type="ECO:0000313" key="4">
    <source>
        <dbReference type="Proteomes" id="UP000002668"/>
    </source>
</evidence>
<dbReference type="VEuPathDB" id="FungiDB:LEMA_P122780.1"/>
<gene>
    <name evidence="3" type="ORF">LEMA_P122780.1</name>
</gene>
<feature type="region of interest" description="Disordered" evidence="1">
    <location>
        <begin position="112"/>
        <end position="158"/>
    </location>
</feature>
<name>E4ZSB9_LEPMJ</name>
<accession>E4ZSB9</accession>
<dbReference type="Proteomes" id="UP000002668">
    <property type="component" value="Genome"/>
</dbReference>
<dbReference type="EMBL" id="FP929121">
    <property type="protein sequence ID" value="CBX94299.1"/>
    <property type="molecule type" value="Genomic_DNA"/>
</dbReference>
<dbReference type="GeneID" id="13290870"/>
<keyword evidence="2" id="KW-0732">Signal</keyword>
<evidence type="ECO:0000256" key="1">
    <source>
        <dbReference type="SAM" id="MobiDB-lite"/>
    </source>
</evidence>